<dbReference type="EMBL" id="JBHSAJ010000182">
    <property type="protein sequence ID" value="MFC3938545.1"/>
    <property type="molecule type" value="Genomic_DNA"/>
</dbReference>
<dbReference type="InterPro" id="IPR009425">
    <property type="entry name" value="DSRM_SSAP"/>
</dbReference>
<feature type="region of interest" description="Disordered" evidence="1">
    <location>
        <begin position="283"/>
        <end position="332"/>
    </location>
</feature>
<keyword evidence="4" id="KW-1185">Reference proteome</keyword>
<sequence>MKFFEGLSVPIKGLVATVEGKNYLPWPTGLALAGRPRHRMVAFNGSPWLKFFGGGVVAVEADGQVVYLPIMDAKYRAIPADLITARDVNDSQKRALAKTLAMCHGIGMSLYGGHGEDVGAFLASLNVQPGSHLAAVMPPVAEKPGSNSEYVEWAVAYSAARIVHPDFRFEVLCSDVPNPENGVIERLPYTRINNTYSVAVQVSYTDGEHQVEHVEWLPIMGVQMAKVKAGEKKLDHQALLAPTVTDWNRSIMRCLTRAIAETTGYGLAVYAQEDLEALHGNAEGSAGARTAKRGSAKSAPPAQQEARRPDVASTSRSTSPHQTASAASPRVGNLAQEVIEAIRRAGRDSDADNRKLLVWLGEPEDTDITSLSEVQHQRILKVVARQAEEAARKVLAKLKETGKDKPADRQKLMQWLGEDPTADLATVPIPKLEKALKALDPTPVQ</sequence>
<dbReference type="Pfam" id="PF06378">
    <property type="entry name" value="SSAP_Sak"/>
    <property type="match status" value="1"/>
</dbReference>
<evidence type="ECO:0000313" key="3">
    <source>
        <dbReference type="EMBL" id="MFC3938545.1"/>
    </source>
</evidence>
<evidence type="ECO:0000256" key="1">
    <source>
        <dbReference type="SAM" id="MobiDB-lite"/>
    </source>
</evidence>
<organism evidence="3 4">
    <name type="scientific">Acidovorax facilis</name>
    <dbReference type="NCBI Taxonomy" id="12917"/>
    <lineage>
        <taxon>Bacteria</taxon>
        <taxon>Pseudomonadati</taxon>
        <taxon>Pseudomonadota</taxon>
        <taxon>Betaproteobacteria</taxon>
        <taxon>Burkholderiales</taxon>
        <taxon>Comamonadaceae</taxon>
        <taxon>Acidovorax</taxon>
    </lineage>
</organism>
<comment type="caution">
    <text evidence="3">The sequence shown here is derived from an EMBL/GenBank/DDBJ whole genome shotgun (WGS) entry which is preliminary data.</text>
</comment>
<reference evidence="4" key="1">
    <citation type="journal article" date="2019" name="Int. J. Syst. Evol. Microbiol.">
        <title>The Global Catalogue of Microorganisms (GCM) 10K type strain sequencing project: providing services to taxonomists for standard genome sequencing and annotation.</title>
        <authorList>
            <consortium name="The Broad Institute Genomics Platform"/>
            <consortium name="The Broad Institute Genome Sequencing Center for Infectious Disease"/>
            <person name="Wu L."/>
            <person name="Ma J."/>
        </authorList>
    </citation>
    <scope>NUCLEOTIDE SEQUENCE [LARGE SCALE GENOMIC DNA]</scope>
    <source>
        <strain evidence="4">CCUG 2113</strain>
    </source>
</reference>
<evidence type="ECO:0000259" key="2">
    <source>
        <dbReference type="Pfam" id="PF06378"/>
    </source>
</evidence>
<gene>
    <name evidence="3" type="ORF">ACFOW3_28390</name>
</gene>
<protein>
    <submittedName>
        <fullName evidence="3">DUF1071 domain-containing protein</fullName>
    </submittedName>
</protein>
<proteinExistence type="predicted"/>
<accession>A0ABV8DKL0</accession>
<name>A0ABV8DKL0_9BURK</name>
<dbReference type="Proteomes" id="UP001595693">
    <property type="component" value="Unassembled WGS sequence"/>
</dbReference>
<evidence type="ECO:0000313" key="4">
    <source>
        <dbReference type="Proteomes" id="UP001595693"/>
    </source>
</evidence>
<feature type="domain" description="SSAP RNA binding" evidence="2">
    <location>
        <begin position="149"/>
        <end position="276"/>
    </location>
</feature>
<feature type="compositionally biased region" description="Polar residues" evidence="1">
    <location>
        <begin position="312"/>
        <end position="326"/>
    </location>
</feature>
<dbReference type="RefSeq" id="WP_055400117.1">
    <property type="nucleotide sequence ID" value="NZ_JAMXAX010000022.1"/>
</dbReference>